<reference evidence="7 8" key="1">
    <citation type="submission" date="2020-07" db="EMBL/GenBank/DDBJ databases">
        <title>Sequencing the genomes of 1000 actinobacteria strains.</title>
        <authorList>
            <person name="Klenk H.-P."/>
        </authorList>
    </citation>
    <scope>NUCLEOTIDE SEQUENCE [LARGE SCALE GENOMIC DNA]</scope>
    <source>
        <strain evidence="7 8">DSM 15165</strain>
    </source>
</reference>
<dbReference type="Pfam" id="PF21621">
    <property type="entry name" value="MPI_cupin_dom"/>
    <property type="match status" value="1"/>
</dbReference>
<comment type="caution">
    <text evidence="7">The sequence shown here is derived from an EMBL/GenBank/DDBJ whole genome shotgun (WGS) entry which is preliminary data.</text>
</comment>
<evidence type="ECO:0000259" key="6">
    <source>
        <dbReference type="Pfam" id="PF21621"/>
    </source>
</evidence>
<accession>A0A853CWI2</accession>
<dbReference type="Proteomes" id="UP000578352">
    <property type="component" value="Unassembled WGS sequence"/>
</dbReference>
<gene>
    <name evidence="7" type="ORF">HNR13_003763</name>
</gene>
<dbReference type="RefSeq" id="WP_179608209.1">
    <property type="nucleotide sequence ID" value="NZ_BAABEH010000001.1"/>
</dbReference>
<dbReference type="InterPro" id="IPR014710">
    <property type="entry name" value="RmlC-like_jellyroll"/>
</dbReference>
<evidence type="ECO:0000256" key="1">
    <source>
        <dbReference type="ARBA" id="ARBA00022723"/>
    </source>
</evidence>
<dbReference type="PANTHER" id="PTHR42742">
    <property type="entry name" value="TRANSCRIPTIONAL REPRESSOR MPRA"/>
    <property type="match status" value="1"/>
</dbReference>
<evidence type="ECO:0000313" key="7">
    <source>
        <dbReference type="EMBL" id="NYJ25476.1"/>
    </source>
</evidence>
<dbReference type="GO" id="GO:0046872">
    <property type="term" value="F:metal ion binding"/>
    <property type="evidence" value="ECO:0007669"/>
    <property type="project" value="UniProtKB-KW"/>
</dbReference>
<proteinExistence type="predicted"/>
<evidence type="ECO:0000313" key="8">
    <source>
        <dbReference type="Proteomes" id="UP000578352"/>
    </source>
</evidence>
<feature type="region of interest" description="Disordered" evidence="5">
    <location>
        <begin position="1"/>
        <end position="21"/>
    </location>
</feature>
<keyword evidence="2" id="KW-0862">Zinc</keyword>
<dbReference type="InterPro" id="IPR049071">
    <property type="entry name" value="MPI_cupin_dom"/>
</dbReference>
<evidence type="ECO:0000256" key="2">
    <source>
        <dbReference type="ARBA" id="ARBA00022833"/>
    </source>
</evidence>
<dbReference type="Gene3D" id="2.60.120.10">
    <property type="entry name" value="Jelly Rolls"/>
    <property type="match status" value="2"/>
</dbReference>
<keyword evidence="7" id="KW-0413">Isomerase</keyword>
<dbReference type="InterPro" id="IPR051804">
    <property type="entry name" value="Carb_Metab_Reg_Kinase/Isom"/>
</dbReference>
<dbReference type="SUPFAM" id="SSF51182">
    <property type="entry name" value="RmlC-like cupins"/>
    <property type="match status" value="1"/>
</dbReference>
<protein>
    <recommendedName>
        <fullName evidence="3">Phosphohexomutase</fullName>
    </recommendedName>
    <alternativeName>
        <fullName evidence="4">Phosphomannose isomerase</fullName>
    </alternativeName>
</protein>
<name>A0A853CWI2_9MICO</name>
<evidence type="ECO:0000256" key="4">
    <source>
        <dbReference type="ARBA" id="ARBA00030762"/>
    </source>
</evidence>
<dbReference type="EMBL" id="JACCFL010000001">
    <property type="protein sequence ID" value="NYJ25476.1"/>
    <property type="molecule type" value="Genomic_DNA"/>
</dbReference>
<dbReference type="CDD" id="cd07010">
    <property type="entry name" value="cupin_PMI_type_I_N_bac"/>
    <property type="match status" value="1"/>
</dbReference>
<organism evidence="7 8">
    <name type="scientific">Leifsonia shinshuensis</name>
    <dbReference type="NCBI Taxonomy" id="150026"/>
    <lineage>
        <taxon>Bacteria</taxon>
        <taxon>Bacillati</taxon>
        <taxon>Actinomycetota</taxon>
        <taxon>Actinomycetes</taxon>
        <taxon>Micrococcales</taxon>
        <taxon>Microbacteriaceae</taxon>
        <taxon>Leifsonia</taxon>
    </lineage>
</organism>
<keyword evidence="1" id="KW-0479">Metal-binding</keyword>
<dbReference type="GO" id="GO:0016853">
    <property type="term" value="F:isomerase activity"/>
    <property type="evidence" value="ECO:0007669"/>
    <property type="project" value="UniProtKB-KW"/>
</dbReference>
<evidence type="ECO:0000256" key="3">
    <source>
        <dbReference type="ARBA" id="ARBA00029741"/>
    </source>
</evidence>
<dbReference type="InterPro" id="IPR011051">
    <property type="entry name" value="RmlC_Cupin_sf"/>
</dbReference>
<dbReference type="AlphaFoldDB" id="A0A853CWI2"/>
<feature type="domain" description="Mannose-6-phosphate isomerase cupin" evidence="6">
    <location>
        <begin position="269"/>
        <end position="337"/>
    </location>
</feature>
<evidence type="ECO:0000256" key="5">
    <source>
        <dbReference type="SAM" id="MobiDB-lite"/>
    </source>
</evidence>
<sequence>MTGSTRPIRLQANRPTPRPYRGGAGIERFRAVIGAADPWAPEDFLGSTVTTFGSNDDGLTRIDGVPLRDLIAADPLGFLGAEHVERFGADTRLLCKLLHTGERLFVHAHPDSDFARRELGADTGKTEAWIVLAVDEPEGGRAWLGFADDVDADRLESWFEKQEPDELVAALNEIELHPGDTLFVPAGVPHAIGSGILLLELQQPADLSVILEYAPFERLTREAALLGLDARTALSSVARTRFTPADIAEALGRLPAGPYAALFPDAARAFFRAEAIAVTPESPIELPAQYAVLVATDGQGTLRTRGETITLTAGDVVLIPHGAGPVGLAGELRAIRCLPPDPRG</sequence>
<dbReference type="PANTHER" id="PTHR42742:SF3">
    <property type="entry name" value="FRUCTOKINASE"/>
    <property type="match status" value="1"/>
</dbReference>